<dbReference type="AlphaFoldDB" id="F4LKZ7"/>
<feature type="transmembrane region" description="Helical" evidence="1">
    <location>
        <begin position="12"/>
        <end position="31"/>
    </location>
</feature>
<organism evidence="2 3">
    <name type="scientific">Treponema brennaborense (strain DSM 12168 / CIP 105900 / DD5/3)</name>
    <dbReference type="NCBI Taxonomy" id="906968"/>
    <lineage>
        <taxon>Bacteria</taxon>
        <taxon>Pseudomonadati</taxon>
        <taxon>Spirochaetota</taxon>
        <taxon>Spirochaetia</taxon>
        <taxon>Spirochaetales</taxon>
        <taxon>Treponemataceae</taxon>
        <taxon>Treponema</taxon>
    </lineage>
</organism>
<name>F4LKZ7_TREBD</name>
<proteinExistence type="predicted"/>
<gene>
    <name evidence="2" type="ordered locus">Trebr_1166</name>
</gene>
<dbReference type="Pfam" id="PF07949">
    <property type="entry name" value="YbbR"/>
    <property type="match status" value="2"/>
</dbReference>
<dbReference type="InterPro" id="IPR012505">
    <property type="entry name" value="YbbR"/>
</dbReference>
<dbReference type="HOGENOM" id="CLU_053150_0_0_12"/>
<keyword evidence="3" id="KW-1185">Reference proteome</keyword>
<dbReference type="eggNOG" id="COG4856">
    <property type="taxonomic scope" value="Bacteria"/>
</dbReference>
<dbReference type="Proteomes" id="UP000006546">
    <property type="component" value="Chromosome"/>
</dbReference>
<dbReference type="Gene3D" id="2.170.120.30">
    <property type="match status" value="2"/>
</dbReference>
<evidence type="ECO:0000313" key="3">
    <source>
        <dbReference type="Proteomes" id="UP000006546"/>
    </source>
</evidence>
<dbReference type="Gene3D" id="2.170.120.40">
    <property type="entry name" value="YbbR-like domain"/>
    <property type="match status" value="1"/>
</dbReference>
<dbReference type="RefSeq" id="WP_013758301.1">
    <property type="nucleotide sequence ID" value="NC_015500.1"/>
</dbReference>
<dbReference type="STRING" id="906968.Trebr_1166"/>
<evidence type="ECO:0000313" key="2">
    <source>
        <dbReference type="EMBL" id="AEE16594.1"/>
    </source>
</evidence>
<protein>
    <submittedName>
        <fullName evidence="2">YbbR family protein</fullName>
    </submittedName>
</protein>
<keyword evidence="1" id="KW-0472">Membrane</keyword>
<evidence type="ECO:0000256" key="1">
    <source>
        <dbReference type="SAM" id="Phobius"/>
    </source>
</evidence>
<dbReference type="EMBL" id="CP002696">
    <property type="protein sequence ID" value="AEE16594.1"/>
    <property type="molecule type" value="Genomic_DNA"/>
</dbReference>
<dbReference type="KEGG" id="tbe:Trebr_1166"/>
<dbReference type="InterPro" id="IPR053154">
    <property type="entry name" value="c-di-AMP_regulator"/>
</dbReference>
<keyword evidence="1" id="KW-1133">Transmembrane helix</keyword>
<dbReference type="PANTHER" id="PTHR37804">
    <property type="entry name" value="CDAA REGULATORY PROTEIN CDAR"/>
    <property type="match status" value="1"/>
</dbReference>
<sequence length="325" mass="34864">MKIRPFFEKCVNNWPAKVICLVLAVLLYFFYHLTTLDTKIIAVPLSVSAQGNMLPAEFTDSSVRVTLRGKSDEIARIKSGDISAYLDIDTYTVSGRYDVPVQIKLDPTLMVIEPLEVKVSPVVVSMDISERAFVQVPVSANIQGSVAAGYQITAVSVTPSTVLMTGAERIIKAVSSVYSDSVSADGKTASFSQSVPVLNRNALISFAGDRNVDVSVTVEPVKLTRSFENQPVYLYGLPAELEAACEPAAVSFTLNGNQLSLESYKPELYTARADCSKLSAAGTYEVPLELAVPAGVSVVSKTAETVSVTVTAAANNDDSEPNIYE</sequence>
<keyword evidence="1" id="KW-0812">Transmembrane</keyword>
<dbReference type="PANTHER" id="PTHR37804:SF1">
    <property type="entry name" value="CDAA REGULATORY PROTEIN CDAR"/>
    <property type="match status" value="1"/>
</dbReference>
<accession>F4LKZ7</accession>
<reference evidence="3" key="1">
    <citation type="submission" date="2011-04" db="EMBL/GenBank/DDBJ databases">
        <title>The complete genome of Treponema brennaborense DSM 12168.</title>
        <authorList>
            <person name="Lucas S."/>
            <person name="Han J."/>
            <person name="Lapidus A."/>
            <person name="Bruce D."/>
            <person name="Goodwin L."/>
            <person name="Pitluck S."/>
            <person name="Peters L."/>
            <person name="Kyrpides N."/>
            <person name="Mavromatis K."/>
            <person name="Ivanova N."/>
            <person name="Mikhailova N."/>
            <person name="Pagani I."/>
            <person name="Teshima H."/>
            <person name="Detter J.C."/>
            <person name="Tapia R."/>
            <person name="Han C."/>
            <person name="Land M."/>
            <person name="Hauser L."/>
            <person name="Markowitz V."/>
            <person name="Cheng J.-F."/>
            <person name="Hugenholtz P."/>
            <person name="Woyke T."/>
            <person name="Wu D."/>
            <person name="Gronow S."/>
            <person name="Wellnitz S."/>
            <person name="Brambilla E."/>
            <person name="Klenk H.-P."/>
            <person name="Eisen J.A."/>
        </authorList>
    </citation>
    <scope>NUCLEOTIDE SEQUENCE [LARGE SCALE GENOMIC DNA]</scope>
    <source>
        <strain evidence="3">DSM 12168 / CIP 105900 / DD5/3</strain>
    </source>
</reference>